<evidence type="ECO:0000256" key="1">
    <source>
        <dbReference type="SAM" id="SignalP"/>
    </source>
</evidence>
<dbReference type="STRING" id="1121485.GCA_000426485_00344"/>
<dbReference type="OrthoDB" id="1240046at2"/>
<keyword evidence="1" id="KW-0732">Signal</keyword>
<proteinExistence type="predicted"/>
<name>A0A4Y8LF63_9BACT</name>
<evidence type="ECO:0008006" key="4">
    <source>
        <dbReference type="Google" id="ProtNLM"/>
    </source>
</evidence>
<dbReference type="Proteomes" id="UP000297861">
    <property type="component" value="Unassembled WGS sequence"/>
</dbReference>
<reference evidence="2 3" key="1">
    <citation type="submission" date="2019-03" db="EMBL/GenBank/DDBJ databases">
        <title>San Antonio Military Medical Center submission to MRSN (WRAIR), pending publication.</title>
        <authorList>
            <person name="Blyth D.M."/>
            <person name="Mccarthy S.L."/>
            <person name="Schall S.E."/>
            <person name="Stam J.A."/>
            <person name="Ong A.C."/>
            <person name="Mcgann P.T."/>
        </authorList>
    </citation>
    <scope>NUCLEOTIDE SEQUENCE [LARGE SCALE GENOMIC DNA]</scope>
    <source>
        <strain evidence="2 3">MRSN571793</strain>
    </source>
</reference>
<dbReference type="AlphaFoldDB" id="A0A4Y8LF63"/>
<accession>A0A4Y8LF63</accession>
<dbReference type="EMBL" id="SOML01000001">
    <property type="protein sequence ID" value="TFD99156.1"/>
    <property type="molecule type" value="Genomic_DNA"/>
</dbReference>
<dbReference type="RefSeq" id="WP_134435503.1">
    <property type="nucleotide sequence ID" value="NZ_SOML01000001.1"/>
</dbReference>
<comment type="caution">
    <text evidence="2">The sequence shown here is derived from an EMBL/GenBank/DDBJ whole genome shotgun (WGS) entry which is preliminary data.</text>
</comment>
<protein>
    <recommendedName>
        <fullName evidence="4">C1q domain-containing protein</fullName>
    </recommendedName>
</protein>
<sequence>MKKKILLLIGIFSVGVIKAQVGVNTNTPLGTFHIDGKKDNLSVPTTDQLLNDFIVTSDGDVGIGTITPSVKLEINTGGTPANIIPGFKLVDGNEGEGRTLVSDAHGVAKWQAKQDAALTWDASHVFTIPYAGIYLITLYLDDNNTTNAYTNKWVNPTLDNGVLFNGVALWSITRNNYLISNANSQTNYGVSCSGTLFLLAGERLRPGALAWNGSGTRILGVEIIPL</sequence>
<feature type="chain" id="PRO_5021195129" description="C1q domain-containing protein" evidence="1">
    <location>
        <begin position="20"/>
        <end position="226"/>
    </location>
</feature>
<keyword evidence="3" id="KW-1185">Reference proteome</keyword>
<gene>
    <name evidence="2" type="ORF">E2605_03515</name>
</gene>
<evidence type="ECO:0000313" key="3">
    <source>
        <dbReference type="Proteomes" id="UP000297861"/>
    </source>
</evidence>
<evidence type="ECO:0000313" key="2">
    <source>
        <dbReference type="EMBL" id="TFD99156.1"/>
    </source>
</evidence>
<feature type="signal peptide" evidence="1">
    <location>
        <begin position="1"/>
        <end position="19"/>
    </location>
</feature>
<organism evidence="2 3">
    <name type="scientific">Dysgonomonas capnocytophagoides</name>
    <dbReference type="NCBI Taxonomy" id="45254"/>
    <lineage>
        <taxon>Bacteria</taxon>
        <taxon>Pseudomonadati</taxon>
        <taxon>Bacteroidota</taxon>
        <taxon>Bacteroidia</taxon>
        <taxon>Bacteroidales</taxon>
        <taxon>Dysgonomonadaceae</taxon>
        <taxon>Dysgonomonas</taxon>
    </lineage>
</organism>